<proteinExistence type="predicted"/>
<protein>
    <submittedName>
        <fullName evidence="1">Uncharacterized protein</fullName>
    </submittedName>
</protein>
<organism evidence="1 2">
    <name type="scientific">Methanooceanicella nereidis</name>
    <dbReference type="NCBI Taxonomy" id="2052831"/>
    <lineage>
        <taxon>Archaea</taxon>
        <taxon>Methanobacteriati</taxon>
        <taxon>Methanobacteriota</taxon>
        <taxon>Stenosarchaea group</taxon>
        <taxon>Methanomicrobia</taxon>
        <taxon>Methanocellales</taxon>
        <taxon>Methanocellaceae</taxon>
        <taxon>Methanooceanicella</taxon>
    </lineage>
</organism>
<gene>
    <name evidence="1" type="ORF">CUJ83_10790</name>
</gene>
<dbReference type="EMBL" id="PGCK01000009">
    <property type="protein sequence ID" value="MCD1295485.1"/>
    <property type="molecule type" value="Genomic_DNA"/>
</dbReference>
<evidence type="ECO:0000313" key="2">
    <source>
        <dbReference type="Proteomes" id="UP001320159"/>
    </source>
</evidence>
<dbReference type="AlphaFoldDB" id="A0AAP2W5G8"/>
<reference evidence="1 2" key="1">
    <citation type="submission" date="2017-11" db="EMBL/GenBank/DDBJ databases">
        <title>Isolation and Characterization of Family Methanocellaceae Species from Potential Methane Hydrate Area Offshore Southwestern Taiwan.</title>
        <authorList>
            <person name="Zhang W.-L."/>
            <person name="Chen W.-C."/>
            <person name="Lai M.-C."/>
            <person name="Chen S.-C."/>
        </authorList>
    </citation>
    <scope>NUCLEOTIDE SEQUENCE [LARGE SCALE GENOMIC DNA]</scope>
    <source>
        <strain evidence="1 2">CWC-04</strain>
    </source>
</reference>
<dbReference type="RefSeq" id="WP_230742340.1">
    <property type="nucleotide sequence ID" value="NZ_PGCK01000009.1"/>
</dbReference>
<comment type="caution">
    <text evidence="1">The sequence shown here is derived from an EMBL/GenBank/DDBJ whole genome shotgun (WGS) entry which is preliminary data.</text>
</comment>
<sequence length="139" mass="15792">MTDAVKYTLKTDPQGMVGRECPNRACKAYFKIKSEDLNVEELICPICGQKKYNNKYTTLQQIDYINSIIFKKDVCSLGPDKYTKTTPVIDYVETPAKCVFTCDTCGKKFGIDEKPDYCPFCEATYEHLHAEDKCDIAGK</sequence>
<name>A0AAP2W5G8_9EURY</name>
<keyword evidence="2" id="KW-1185">Reference proteome</keyword>
<accession>A0AAP2W5G8</accession>
<dbReference type="Proteomes" id="UP001320159">
    <property type="component" value="Unassembled WGS sequence"/>
</dbReference>
<evidence type="ECO:0000313" key="1">
    <source>
        <dbReference type="EMBL" id="MCD1295485.1"/>
    </source>
</evidence>